<evidence type="ECO:0000256" key="3">
    <source>
        <dbReference type="ARBA" id="ARBA00022490"/>
    </source>
</evidence>
<dbReference type="PANTHER" id="PTHR10815">
    <property type="entry name" value="METHYLATED-DNA--PROTEIN-CYSTEINE METHYLTRANSFERASE"/>
    <property type="match status" value="1"/>
</dbReference>
<organism evidence="13 14">
    <name type="scientific">Saccharopolyspora elongata</name>
    <dbReference type="NCBI Taxonomy" id="2530387"/>
    <lineage>
        <taxon>Bacteria</taxon>
        <taxon>Bacillati</taxon>
        <taxon>Actinomycetota</taxon>
        <taxon>Actinomycetes</taxon>
        <taxon>Pseudonocardiales</taxon>
        <taxon>Pseudonocardiaceae</taxon>
        <taxon>Saccharopolyspora</taxon>
    </lineage>
</organism>
<dbReference type="GO" id="GO:0006307">
    <property type="term" value="P:DNA alkylation repair"/>
    <property type="evidence" value="ECO:0007669"/>
    <property type="project" value="UniProtKB-UniRule"/>
</dbReference>
<comment type="similarity">
    <text evidence="2 9">Belongs to the MGMT family.</text>
</comment>
<comment type="miscellaneous">
    <text evidence="9">This enzyme catalyzes only one turnover and therefore is not strictly catalytic. According to one definition, an enzyme is a biocatalyst that acts repeatedly and over many reaction cycles.</text>
</comment>
<keyword evidence="6 9" id="KW-0227">DNA damage</keyword>
<feature type="domain" description="Methylguanine DNA methyltransferase ribonuclease-like" evidence="12">
    <location>
        <begin position="38"/>
        <end position="105"/>
    </location>
</feature>
<feature type="active site" description="Nucleophile; methyl group acceptor" evidence="9">
    <location>
        <position position="162"/>
    </location>
</feature>
<dbReference type="InterPro" id="IPR001497">
    <property type="entry name" value="MethylDNA_cys_MeTrfase_AS"/>
</dbReference>
<evidence type="ECO:0000256" key="5">
    <source>
        <dbReference type="ARBA" id="ARBA00022679"/>
    </source>
</evidence>
<dbReference type="SUPFAM" id="SSF46767">
    <property type="entry name" value="Methylated DNA-protein cysteine methyltransferase, C-terminal domain"/>
    <property type="match status" value="1"/>
</dbReference>
<dbReference type="NCBIfam" id="TIGR00589">
    <property type="entry name" value="ogt"/>
    <property type="match status" value="1"/>
</dbReference>
<dbReference type="AlphaFoldDB" id="A0A4R4YRL9"/>
<dbReference type="InterPro" id="IPR036631">
    <property type="entry name" value="MGMT_N_sf"/>
</dbReference>
<dbReference type="SUPFAM" id="SSF53155">
    <property type="entry name" value="Methylated DNA-protein cysteine methyltransferase domain"/>
    <property type="match status" value="1"/>
</dbReference>
<reference evidence="13 14" key="1">
    <citation type="submission" date="2019-03" db="EMBL/GenBank/DDBJ databases">
        <title>Draft genome sequences of novel Actinobacteria.</title>
        <authorList>
            <person name="Sahin N."/>
            <person name="Ay H."/>
            <person name="Saygin H."/>
        </authorList>
    </citation>
    <scope>NUCLEOTIDE SEQUENCE [LARGE SCALE GENOMIC DNA]</scope>
    <source>
        <strain evidence="13 14">7K502</strain>
    </source>
</reference>
<evidence type="ECO:0000256" key="7">
    <source>
        <dbReference type="ARBA" id="ARBA00023204"/>
    </source>
</evidence>
<evidence type="ECO:0000256" key="4">
    <source>
        <dbReference type="ARBA" id="ARBA00022603"/>
    </source>
</evidence>
<evidence type="ECO:0000259" key="11">
    <source>
        <dbReference type="Pfam" id="PF01035"/>
    </source>
</evidence>
<evidence type="ECO:0000256" key="9">
    <source>
        <dbReference type="HAMAP-Rule" id="MF_00772"/>
    </source>
</evidence>
<dbReference type="InterPro" id="IPR023546">
    <property type="entry name" value="MGMT"/>
</dbReference>
<evidence type="ECO:0000259" key="12">
    <source>
        <dbReference type="Pfam" id="PF02870"/>
    </source>
</evidence>
<comment type="catalytic activity">
    <reaction evidence="1 9">
        <text>a 4-O-methyl-thymidine in DNA + L-cysteinyl-[protein] = a thymidine in DNA + S-methyl-L-cysteinyl-[protein]</text>
        <dbReference type="Rhea" id="RHEA:53428"/>
        <dbReference type="Rhea" id="RHEA-COMP:10131"/>
        <dbReference type="Rhea" id="RHEA-COMP:10132"/>
        <dbReference type="Rhea" id="RHEA-COMP:13555"/>
        <dbReference type="Rhea" id="RHEA-COMP:13556"/>
        <dbReference type="ChEBI" id="CHEBI:29950"/>
        <dbReference type="ChEBI" id="CHEBI:82612"/>
        <dbReference type="ChEBI" id="CHEBI:137386"/>
        <dbReference type="ChEBI" id="CHEBI:137387"/>
        <dbReference type="EC" id="2.1.1.63"/>
    </reaction>
</comment>
<protein>
    <recommendedName>
        <fullName evidence="9">Methylated-DNA--protein-cysteine methyltransferase</fullName>
        <ecNumber evidence="9">2.1.1.63</ecNumber>
    </recommendedName>
    <alternativeName>
        <fullName evidence="9">6-O-methylguanine-DNA methyltransferase</fullName>
        <shortName evidence="9">MGMT</shortName>
    </alternativeName>
    <alternativeName>
        <fullName evidence="9">O-6-methylguanine-DNA-alkyltransferase</fullName>
    </alternativeName>
</protein>
<dbReference type="GO" id="GO:0005737">
    <property type="term" value="C:cytoplasm"/>
    <property type="evidence" value="ECO:0007669"/>
    <property type="project" value="UniProtKB-SubCell"/>
</dbReference>
<keyword evidence="4 9" id="KW-0489">Methyltransferase</keyword>
<accession>A0A4R4YRL9</accession>
<sequence>MRPLGAPGVRTPCNTCGRPATTRSTGFPPEERISVQSVKTVIDSPVGPLTLVAVDGALTGLYMEDQRHRPPEENFGEPDTTPFGPVIEQLGEYFAGQRSEFDLAMAPAGTPFQRAVWAALCEIPYGETISYGELAERIGKPSASRAVGLANGKNPIGIIVPCHRVVGSNGSLTGYGGGLGRKQHLLDFERRNSAGAQAAFDF</sequence>
<dbReference type="Gene3D" id="3.30.160.70">
    <property type="entry name" value="Methylated DNA-protein cysteine methyltransferase domain"/>
    <property type="match status" value="1"/>
</dbReference>
<evidence type="ECO:0000256" key="10">
    <source>
        <dbReference type="SAM" id="MobiDB-lite"/>
    </source>
</evidence>
<evidence type="ECO:0000256" key="2">
    <source>
        <dbReference type="ARBA" id="ARBA00008711"/>
    </source>
</evidence>
<feature type="domain" description="Methylated-DNA-[protein]-cysteine S-methyltransferase DNA binding" evidence="11">
    <location>
        <begin position="111"/>
        <end position="190"/>
    </location>
</feature>
<dbReference type="PANTHER" id="PTHR10815:SF5">
    <property type="entry name" value="METHYLATED-DNA--PROTEIN-CYSTEINE METHYLTRANSFERASE"/>
    <property type="match status" value="1"/>
</dbReference>
<keyword evidence="7 9" id="KW-0234">DNA repair</keyword>
<dbReference type="InterPro" id="IPR014048">
    <property type="entry name" value="MethylDNA_cys_MeTrfase_DNA-bd"/>
</dbReference>
<gene>
    <name evidence="13" type="ORF">E1288_23475</name>
</gene>
<keyword evidence="14" id="KW-1185">Reference proteome</keyword>
<dbReference type="EC" id="2.1.1.63" evidence="9"/>
<dbReference type="EMBL" id="SMKW01000032">
    <property type="protein sequence ID" value="TDD47915.1"/>
    <property type="molecule type" value="Genomic_DNA"/>
</dbReference>
<dbReference type="InterPro" id="IPR036217">
    <property type="entry name" value="MethylDNA_cys_MeTrfase_DNAb"/>
</dbReference>
<name>A0A4R4YRL9_9PSEU</name>
<dbReference type="CDD" id="cd06445">
    <property type="entry name" value="ATase"/>
    <property type="match status" value="1"/>
</dbReference>
<dbReference type="PROSITE" id="PS00374">
    <property type="entry name" value="MGMT"/>
    <property type="match status" value="1"/>
</dbReference>
<evidence type="ECO:0000313" key="14">
    <source>
        <dbReference type="Proteomes" id="UP000294947"/>
    </source>
</evidence>
<dbReference type="InterPro" id="IPR008332">
    <property type="entry name" value="MethylG_MeTrfase_N"/>
</dbReference>
<dbReference type="HAMAP" id="MF_00772">
    <property type="entry name" value="OGT"/>
    <property type="match status" value="1"/>
</dbReference>
<feature type="region of interest" description="Disordered" evidence="10">
    <location>
        <begin position="1"/>
        <end position="28"/>
    </location>
</feature>
<evidence type="ECO:0000256" key="6">
    <source>
        <dbReference type="ARBA" id="ARBA00022763"/>
    </source>
</evidence>
<dbReference type="Proteomes" id="UP000294947">
    <property type="component" value="Unassembled WGS sequence"/>
</dbReference>
<comment type="catalytic activity">
    <reaction evidence="8 9">
        <text>a 6-O-methyl-2'-deoxyguanosine in DNA + L-cysteinyl-[protein] = S-methyl-L-cysteinyl-[protein] + a 2'-deoxyguanosine in DNA</text>
        <dbReference type="Rhea" id="RHEA:24000"/>
        <dbReference type="Rhea" id="RHEA-COMP:10131"/>
        <dbReference type="Rhea" id="RHEA-COMP:10132"/>
        <dbReference type="Rhea" id="RHEA-COMP:11367"/>
        <dbReference type="Rhea" id="RHEA-COMP:11368"/>
        <dbReference type="ChEBI" id="CHEBI:29950"/>
        <dbReference type="ChEBI" id="CHEBI:82612"/>
        <dbReference type="ChEBI" id="CHEBI:85445"/>
        <dbReference type="ChEBI" id="CHEBI:85448"/>
        <dbReference type="EC" id="2.1.1.63"/>
    </reaction>
</comment>
<dbReference type="Pfam" id="PF01035">
    <property type="entry name" value="DNA_binding_1"/>
    <property type="match status" value="1"/>
</dbReference>
<dbReference type="FunFam" id="1.10.10.10:FF:000214">
    <property type="entry name" value="Methylated-DNA--protein-cysteine methyltransferase"/>
    <property type="match status" value="1"/>
</dbReference>
<comment type="caution">
    <text evidence="13">The sequence shown here is derived from an EMBL/GenBank/DDBJ whole genome shotgun (WGS) entry which is preliminary data.</text>
</comment>
<dbReference type="OrthoDB" id="9802228at2"/>
<keyword evidence="5 9" id="KW-0808">Transferase</keyword>
<keyword evidence="3 9" id="KW-0963">Cytoplasm</keyword>
<comment type="subcellular location">
    <subcellularLocation>
        <location evidence="9">Cytoplasm</location>
    </subcellularLocation>
</comment>
<dbReference type="GO" id="GO:0032259">
    <property type="term" value="P:methylation"/>
    <property type="evidence" value="ECO:0007669"/>
    <property type="project" value="UniProtKB-KW"/>
</dbReference>
<evidence type="ECO:0000256" key="1">
    <source>
        <dbReference type="ARBA" id="ARBA00001286"/>
    </source>
</evidence>
<dbReference type="Gene3D" id="1.10.10.10">
    <property type="entry name" value="Winged helix-like DNA-binding domain superfamily/Winged helix DNA-binding domain"/>
    <property type="match status" value="1"/>
</dbReference>
<evidence type="ECO:0000256" key="8">
    <source>
        <dbReference type="ARBA" id="ARBA00049348"/>
    </source>
</evidence>
<evidence type="ECO:0000313" key="13">
    <source>
        <dbReference type="EMBL" id="TDD47915.1"/>
    </source>
</evidence>
<dbReference type="InterPro" id="IPR036388">
    <property type="entry name" value="WH-like_DNA-bd_sf"/>
</dbReference>
<dbReference type="GO" id="GO:0003908">
    <property type="term" value="F:methylated-DNA-[protein]-cysteine S-methyltransferase activity"/>
    <property type="evidence" value="ECO:0007669"/>
    <property type="project" value="UniProtKB-UniRule"/>
</dbReference>
<proteinExistence type="inferred from homology"/>
<comment type="function">
    <text evidence="9">Involved in the cellular defense against the biological effects of O6-methylguanine (O6-MeG) and O4-methylthymine (O4-MeT) in DNA. Repairs the methylated nucleobase in DNA by stoichiometrically transferring the methyl group to a cysteine residue in the enzyme. This is a suicide reaction: the enzyme is irreversibly inactivated.</text>
</comment>
<dbReference type="Pfam" id="PF02870">
    <property type="entry name" value="Methyltransf_1N"/>
    <property type="match status" value="1"/>
</dbReference>